<evidence type="ECO:0000259" key="8">
    <source>
        <dbReference type="PROSITE" id="PS51747"/>
    </source>
</evidence>
<feature type="active site" description="Proton donor" evidence="6">
    <location>
        <position position="85"/>
    </location>
</feature>
<organism evidence="9 10">
    <name type="scientific">candidate division WS6 bacterium OLB20</name>
    <dbReference type="NCBI Taxonomy" id="1617426"/>
    <lineage>
        <taxon>Bacteria</taxon>
        <taxon>Candidatus Dojkabacteria</taxon>
    </lineage>
</organism>
<feature type="binding site" evidence="7">
    <location>
        <position position="114"/>
    </location>
    <ligand>
        <name>Zn(2+)</name>
        <dbReference type="ChEBI" id="CHEBI:29105"/>
        <note>catalytic</note>
    </ligand>
</feature>
<dbReference type="EMBL" id="JYNZ01000007">
    <property type="protein sequence ID" value="KXK25718.1"/>
    <property type="molecule type" value="Genomic_DNA"/>
</dbReference>
<accession>A0A136LVN9</accession>
<proteinExistence type="inferred from homology"/>
<dbReference type="GO" id="GO:0004132">
    <property type="term" value="F:dCMP deaminase activity"/>
    <property type="evidence" value="ECO:0007669"/>
    <property type="project" value="InterPro"/>
</dbReference>
<protein>
    <submittedName>
        <fullName evidence="9">tRNA-specific adenosine deaminase</fullName>
        <ecNumber evidence="9">3.5.4.33</ecNumber>
    </submittedName>
</protein>
<feature type="binding site" evidence="7">
    <location>
        <position position="83"/>
    </location>
    <ligand>
        <name>Zn(2+)</name>
        <dbReference type="ChEBI" id="CHEBI:29105"/>
        <note>catalytic</note>
    </ligand>
</feature>
<dbReference type="GO" id="GO:0006220">
    <property type="term" value="P:pyrimidine nucleotide metabolic process"/>
    <property type="evidence" value="ECO:0007669"/>
    <property type="project" value="InterPro"/>
</dbReference>
<dbReference type="PIRSF" id="PIRSF006019">
    <property type="entry name" value="dCMP_deaminase"/>
    <property type="match status" value="1"/>
</dbReference>
<evidence type="ECO:0000256" key="1">
    <source>
        <dbReference type="ARBA" id="ARBA00001947"/>
    </source>
</evidence>
<dbReference type="PANTHER" id="PTHR11086:SF18">
    <property type="entry name" value="DEOXYCYTIDYLATE DEAMINASE"/>
    <property type="match status" value="1"/>
</dbReference>
<dbReference type="InterPro" id="IPR016192">
    <property type="entry name" value="APOBEC/CMP_deaminase_Zn-bd"/>
</dbReference>
<dbReference type="PANTHER" id="PTHR11086">
    <property type="entry name" value="DEOXYCYTIDYLATE DEAMINASE-RELATED"/>
    <property type="match status" value="1"/>
</dbReference>
<keyword evidence="3 7" id="KW-0479">Metal-binding</keyword>
<dbReference type="PROSITE" id="PS00903">
    <property type="entry name" value="CYT_DCMP_DEAMINASES_1"/>
    <property type="match status" value="1"/>
</dbReference>
<dbReference type="CDD" id="cd01286">
    <property type="entry name" value="deoxycytidylate_deaminase"/>
    <property type="match status" value="1"/>
</dbReference>
<evidence type="ECO:0000256" key="3">
    <source>
        <dbReference type="ARBA" id="ARBA00022723"/>
    </source>
</evidence>
<dbReference type="AlphaFoldDB" id="A0A136LVN9"/>
<keyword evidence="4 9" id="KW-0378">Hydrolase</keyword>
<name>A0A136LVN9_9BACT</name>
<dbReference type="Gene3D" id="3.40.140.10">
    <property type="entry name" value="Cytidine Deaminase, domain 2"/>
    <property type="match status" value="1"/>
</dbReference>
<dbReference type="Proteomes" id="UP000070457">
    <property type="component" value="Unassembled WGS sequence"/>
</dbReference>
<evidence type="ECO:0000313" key="9">
    <source>
        <dbReference type="EMBL" id="KXK25718.1"/>
    </source>
</evidence>
<comment type="caution">
    <text evidence="9">The sequence shown here is derived from an EMBL/GenBank/DDBJ whole genome shotgun (WGS) entry which is preliminary data.</text>
</comment>
<dbReference type="STRING" id="1617426.TR69_WS6001001521"/>
<reference evidence="9 10" key="1">
    <citation type="submission" date="2015-02" db="EMBL/GenBank/DDBJ databases">
        <title>Improved understanding of the partial-nitritation anammox process through 23 genomes representing the majority of the microbial community.</title>
        <authorList>
            <person name="Speth D.R."/>
            <person name="In T Zandt M."/>
            <person name="Guerrero Cruz S."/>
            <person name="Jetten M.S."/>
            <person name="Dutilh B.E."/>
        </authorList>
    </citation>
    <scope>NUCLEOTIDE SEQUENCE [LARGE SCALE GENOMIC DNA]</scope>
    <source>
        <strain evidence="9">OLB20</strain>
    </source>
</reference>
<dbReference type="InterPro" id="IPR015517">
    <property type="entry name" value="dCMP_deaminase-rel"/>
</dbReference>
<comment type="similarity">
    <text evidence="2">Belongs to the cytidine and deoxycytidylate deaminase family.</text>
</comment>
<comment type="cofactor">
    <cofactor evidence="1 7">
        <name>Zn(2+)</name>
        <dbReference type="ChEBI" id="CHEBI:29105"/>
    </cofactor>
</comment>
<feature type="domain" description="CMP/dCMP-type deaminase" evidence="8">
    <location>
        <begin position="9"/>
        <end position="149"/>
    </location>
</feature>
<dbReference type="PROSITE" id="PS51747">
    <property type="entry name" value="CYT_DCMP_DEAMINASES_2"/>
    <property type="match status" value="1"/>
</dbReference>
<keyword evidence="5 7" id="KW-0862">Zinc</keyword>
<evidence type="ECO:0000256" key="2">
    <source>
        <dbReference type="ARBA" id="ARBA00006576"/>
    </source>
</evidence>
<evidence type="ECO:0000256" key="7">
    <source>
        <dbReference type="PIRSR" id="PIRSR006019-2"/>
    </source>
</evidence>
<evidence type="ECO:0000256" key="6">
    <source>
        <dbReference type="PIRSR" id="PIRSR006019-1"/>
    </source>
</evidence>
<dbReference type="InterPro" id="IPR035105">
    <property type="entry name" value="Deoxycytidylate_deaminase_dom"/>
</dbReference>
<dbReference type="Pfam" id="PF00383">
    <property type="entry name" value="dCMP_cyt_deam_1"/>
    <property type="match status" value="1"/>
</dbReference>
<dbReference type="GO" id="GO:0005737">
    <property type="term" value="C:cytoplasm"/>
    <property type="evidence" value="ECO:0007669"/>
    <property type="project" value="TreeGrafter"/>
</dbReference>
<dbReference type="InterPro" id="IPR016193">
    <property type="entry name" value="Cytidine_deaminase-like"/>
</dbReference>
<gene>
    <name evidence="9" type="primary">tadA</name>
    <name evidence="9" type="ORF">TR69_WS6001001521</name>
</gene>
<feature type="binding site" evidence="7">
    <location>
        <position position="111"/>
    </location>
    <ligand>
        <name>Zn(2+)</name>
        <dbReference type="ChEBI" id="CHEBI:29105"/>
        <note>catalytic</note>
    </ligand>
</feature>
<evidence type="ECO:0000256" key="4">
    <source>
        <dbReference type="ARBA" id="ARBA00022801"/>
    </source>
</evidence>
<dbReference type="GO" id="GO:0052717">
    <property type="term" value="F:tRNA-specific adenosine-34 deaminase activity"/>
    <property type="evidence" value="ECO:0007669"/>
    <property type="project" value="UniProtKB-EC"/>
</dbReference>
<dbReference type="GO" id="GO:0008270">
    <property type="term" value="F:zinc ion binding"/>
    <property type="evidence" value="ECO:0007669"/>
    <property type="project" value="InterPro"/>
</dbReference>
<dbReference type="InterPro" id="IPR002125">
    <property type="entry name" value="CMP_dCMP_dom"/>
</dbReference>
<dbReference type="EC" id="3.5.4.33" evidence="9"/>
<evidence type="ECO:0000256" key="5">
    <source>
        <dbReference type="ARBA" id="ARBA00022833"/>
    </source>
</evidence>
<dbReference type="SUPFAM" id="SSF53927">
    <property type="entry name" value="Cytidine deaminase-like"/>
    <property type="match status" value="1"/>
</dbReference>
<dbReference type="PATRIC" id="fig|1617426.3.peg.1499"/>
<evidence type="ECO:0000313" key="10">
    <source>
        <dbReference type="Proteomes" id="UP000070457"/>
    </source>
</evidence>
<dbReference type="InterPro" id="IPR016473">
    <property type="entry name" value="dCMP_deaminase"/>
</dbReference>
<sequence>MSAKRVRPDWDEYFMQILETVSHRATCDRGYSGSVIARDKQILSTGYVGAPAGLPHCDEVGHEMHEVIHPDGTRSKHCIRTTHAEQNAIVNAAKNGVAINGATIYCNMEPCYVCAKLIINAGIVRVVCNRRYHAAARTREVLAEAGVELTVLHDEEQEYDNKT</sequence>